<comment type="caution">
    <text evidence="1">The sequence shown here is derived from an EMBL/GenBank/DDBJ whole genome shotgun (WGS) entry which is preliminary data.</text>
</comment>
<name>A0ACB8SC87_9AGAM</name>
<sequence>MLDDEFFKRAVLSAKTSIDLIFLALAARSEVKGKNTHSSTATLAEALAKAVDSDDEDEAEPSSGAARADSPSRGSKPHLPIAVAMELFRTQNMREFNRVLFVEEHETEAHHQTMFFAHMKMWDDQGMPVQAQLLLLTYIVEFLEYAKRHPSPMPAFYTWLQRTRRDVPVTWPHHEAPTSTKYLWEIIASILGFHGSIKFNDEENVHAIVQRIFPSPSNSRSSPGSFQVTFRDLLSVKFDLRPTHFLHEHLMVEGNIVKFYYLTAIQATTLRTYGGNKIARALDLDTIGDEILASWASLLGDRTIEPEMRKRRLLEEGENVMILYTTTLAASNNIRPHHFADREANLLSLIAWRRRWWNVLLRDVRDQRDEQPFMFYGAILAVFFGVCTVIQTVTAVWGLVLAARA</sequence>
<dbReference type="Proteomes" id="UP000814033">
    <property type="component" value="Unassembled WGS sequence"/>
</dbReference>
<reference evidence="1" key="2">
    <citation type="journal article" date="2022" name="New Phytol.">
        <title>Evolutionary transition to the ectomycorrhizal habit in the genomes of a hyperdiverse lineage of mushroom-forming fungi.</title>
        <authorList>
            <person name="Looney B."/>
            <person name="Miyauchi S."/>
            <person name="Morin E."/>
            <person name="Drula E."/>
            <person name="Courty P.E."/>
            <person name="Kohler A."/>
            <person name="Kuo A."/>
            <person name="LaButti K."/>
            <person name="Pangilinan J."/>
            <person name="Lipzen A."/>
            <person name="Riley R."/>
            <person name="Andreopoulos W."/>
            <person name="He G."/>
            <person name="Johnson J."/>
            <person name="Nolan M."/>
            <person name="Tritt A."/>
            <person name="Barry K.W."/>
            <person name="Grigoriev I.V."/>
            <person name="Nagy L.G."/>
            <person name="Hibbett D."/>
            <person name="Henrissat B."/>
            <person name="Matheny P.B."/>
            <person name="Labbe J."/>
            <person name="Martin F.M."/>
        </authorList>
    </citation>
    <scope>NUCLEOTIDE SEQUENCE</scope>
    <source>
        <strain evidence="1">FP105234-sp</strain>
    </source>
</reference>
<evidence type="ECO:0000313" key="2">
    <source>
        <dbReference type="Proteomes" id="UP000814033"/>
    </source>
</evidence>
<dbReference type="EMBL" id="MU275838">
    <property type="protein sequence ID" value="KAI0053823.1"/>
    <property type="molecule type" value="Genomic_DNA"/>
</dbReference>
<keyword evidence="2" id="KW-1185">Reference proteome</keyword>
<protein>
    <submittedName>
        <fullName evidence="1">Uncharacterized protein</fullName>
    </submittedName>
</protein>
<organism evidence="1 2">
    <name type="scientific">Auriscalpium vulgare</name>
    <dbReference type="NCBI Taxonomy" id="40419"/>
    <lineage>
        <taxon>Eukaryota</taxon>
        <taxon>Fungi</taxon>
        <taxon>Dikarya</taxon>
        <taxon>Basidiomycota</taxon>
        <taxon>Agaricomycotina</taxon>
        <taxon>Agaricomycetes</taxon>
        <taxon>Russulales</taxon>
        <taxon>Auriscalpiaceae</taxon>
        <taxon>Auriscalpium</taxon>
    </lineage>
</organism>
<gene>
    <name evidence="1" type="ORF">FA95DRAFT_1591684</name>
</gene>
<evidence type="ECO:0000313" key="1">
    <source>
        <dbReference type="EMBL" id="KAI0053823.1"/>
    </source>
</evidence>
<accession>A0ACB8SC87</accession>
<proteinExistence type="predicted"/>
<reference evidence="1" key="1">
    <citation type="submission" date="2021-02" db="EMBL/GenBank/DDBJ databases">
        <authorList>
            <consortium name="DOE Joint Genome Institute"/>
            <person name="Ahrendt S."/>
            <person name="Looney B.P."/>
            <person name="Miyauchi S."/>
            <person name="Morin E."/>
            <person name="Drula E."/>
            <person name="Courty P.E."/>
            <person name="Chicoki N."/>
            <person name="Fauchery L."/>
            <person name="Kohler A."/>
            <person name="Kuo A."/>
            <person name="Labutti K."/>
            <person name="Pangilinan J."/>
            <person name="Lipzen A."/>
            <person name="Riley R."/>
            <person name="Andreopoulos W."/>
            <person name="He G."/>
            <person name="Johnson J."/>
            <person name="Barry K.W."/>
            <person name="Grigoriev I.V."/>
            <person name="Nagy L."/>
            <person name="Hibbett D."/>
            <person name="Henrissat B."/>
            <person name="Matheny P.B."/>
            <person name="Labbe J."/>
            <person name="Martin F."/>
        </authorList>
    </citation>
    <scope>NUCLEOTIDE SEQUENCE</scope>
    <source>
        <strain evidence="1">FP105234-sp</strain>
    </source>
</reference>